<evidence type="ECO:0000256" key="3">
    <source>
        <dbReference type="ARBA" id="ARBA00022989"/>
    </source>
</evidence>
<keyword evidence="1" id="KW-1003">Cell membrane</keyword>
<evidence type="ECO:0000313" key="8">
    <source>
        <dbReference type="Proteomes" id="UP000030377"/>
    </source>
</evidence>
<evidence type="ECO:0000256" key="4">
    <source>
        <dbReference type="ARBA" id="ARBA00023136"/>
    </source>
</evidence>
<proteinExistence type="predicted"/>
<feature type="transmembrane region" description="Helical" evidence="5">
    <location>
        <begin position="6"/>
        <end position="25"/>
    </location>
</feature>
<reference evidence="7 9" key="2">
    <citation type="submission" date="2024-06" db="EMBL/GenBank/DDBJ databases">
        <title>Genomic Encyclopedia of Type Strains, Phase V (KMG-V): Genome sequencing to study the core and pangenomes of soil and plant-associated prokaryotes.</title>
        <authorList>
            <person name="Whitman W."/>
        </authorList>
    </citation>
    <scope>NUCLEOTIDE SEQUENCE [LARGE SCALE GENOMIC DNA]</scope>
    <source>
        <strain evidence="7 9">USDA 160</strain>
    </source>
</reference>
<dbReference type="RefSeq" id="WP_014496057.1">
    <property type="nucleotide sequence ID" value="NZ_BJNK01000006.1"/>
</dbReference>
<evidence type="ECO:0000256" key="1">
    <source>
        <dbReference type="ARBA" id="ARBA00022475"/>
    </source>
</evidence>
<dbReference type="STRING" id="375.BKD09_RS31070"/>
<dbReference type="eggNOG" id="ENOG5033A7D">
    <property type="taxonomic scope" value="Bacteria"/>
</dbReference>
<dbReference type="InterPro" id="IPR012451">
    <property type="entry name" value="DUF1656"/>
</dbReference>
<evidence type="ECO:0000313" key="7">
    <source>
        <dbReference type="EMBL" id="MET4722625.1"/>
    </source>
</evidence>
<dbReference type="Proteomes" id="UP001549291">
    <property type="component" value="Unassembled WGS sequence"/>
</dbReference>
<dbReference type="GeneID" id="64069040"/>
<sequence length="68" mass="7993">MRYVIDIYGVLVPALLLWIIVAYALSAVLRRLMQRFDLYRLVWHRALFDFAIFVCLLGGVVYLSEFLP</sequence>
<dbReference type="EMBL" id="JBEPTQ010000002">
    <property type="protein sequence ID" value="MET4722625.1"/>
    <property type="molecule type" value="Genomic_DNA"/>
</dbReference>
<keyword evidence="3 5" id="KW-1133">Transmembrane helix</keyword>
<evidence type="ECO:0000313" key="6">
    <source>
        <dbReference type="EMBL" id="KGT76390.1"/>
    </source>
</evidence>
<protein>
    <submittedName>
        <fullName evidence="6">Membrane protein</fullName>
    </submittedName>
</protein>
<dbReference type="AlphaFoldDB" id="A0A0A3XPR4"/>
<keyword evidence="4 5" id="KW-0472">Membrane</keyword>
<dbReference type="KEGG" id="bjp:RN69_29030"/>
<reference evidence="6 8" key="1">
    <citation type="submission" date="2014-09" db="EMBL/GenBank/DDBJ databases">
        <title>Draft genome of Bradyrhizobium japonicum Is-34.</title>
        <authorList>
            <person name="Tsurumaru H."/>
            <person name="Yamakawa T."/>
            <person name="Hashimoto S."/>
            <person name="Okizaki K."/>
            <person name="Kanesaki Y."/>
            <person name="Yoshikawa H."/>
            <person name="Yajima S."/>
        </authorList>
    </citation>
    <scope>NUCLEOTIDE SEQUENCE [LARGE SCALE GENOMIC DNA]</scope>
    <source>
        <strain evidence="6 8">Is-34</strain>
    </source>
</reference>
<keyword evidence="9" id="KW-1185">Reference proteome</keyword>
<dbReference type="Proteomes" id="UP000030377">
    <property type="component" value="Unassembled WGS sequence"/>
</dbReference>
<accession>A0A0A3XPR4</accession>
<name>A0A0A3XPR4_BRAJP</name>
<keyword evidence="2 5" id="KW-0812">Transmembrane</keyword>
<comment type="caution">
    <text evidence="6">The sequence shown here is derived from an EMBL/GenBank/DDBJ whole genome shotgun (WGS) entry which is preliminary data.</text>
</comment>
<dbReference type="Pfam" id="PF07869">
    <property type="entry name" value="DUF1656"/>
    <property type="match status" value="1"/>
</dbReference>
<dbReference type="PATRIC" id="fig|375.37.peg.5927"/>
<feature type="transmembrane region" description="Helical" evidence="5">
    <location>
        <begin position="46"/>
        <end position="64"/>
    </location>
</feature>
<evidence type="ECO:0000256" key="2">
    <source>
        <dbReference type="ARBA" id="ARBA00022692"/>
    </source>
</evidence>
<organism evidence="6 8">
    <name type="scientific">Bradyrhizobium japonicum</name>
    <dbReference type="NCBI Taxonomy" id="375"/>
    <lineage>
        <taxon>Bacteria</taxon>
        <taxon>Pseudomonadati</taxon>
        <taxon>Pseudomonadota</taxon>
        <taxon>Alphaproteobacteria</taxon>
        <taxon>Hyphomicrobiales</taxon>
        <taxon>Nitrobacteraceae</taxon>
        <taxon>Bradyrhizobium</taxon>
    </lineage>
</organism>
<gene>
    <name evidence="7" type="ORF">ABIF63_006731</name>
    <name evidence="6" type="ORF">MA20_26750</name>
</gene>
<evidence type="ECO:0000313" key="9">
    <source>
        <dbReference type="Proteomes" id="UP001549291"/>
    </source>
</evidence>
<evidence type="ECO:0000256" key="5">
    <source>
        <dbReference type="SAM" id="Phobius"/>
    </source>
</evidence>
<dbReference type="EMBL" id="JRPN01000020">
    <property type="protein sequence ID" value="KGT76390.1"/>
    <property type="molecule type" value="Genomic_DNA"/>
</dbReference>